<keyword evidence="3" id="KW-1185">Reference proteome</keyword>
<organism evidence="2 3">
    <name type="scientific">Cyclospora cayetanensis</name>
    <dbReference type="NCBI Taxonomy" id="88456"/>
    <lineage>
        <taxon>Eukaryota</taxon>
        <taxon>Sar</taxon>
        <taxon>Alveolata</taxon>
        <taxon>Apicomplexa</taxon>
        <taxon>Conoidasida</taxon>
        <taxon>Coccidia</taxon>
        <taxon>Eucoccidiorida</taxon>
        <taxon>Eimeriorina</taxon>
        <taxon>Eimeriidae</taxon>
        <taxon>Cyclospora</taxon>
    </lineage>
</organism>
<dbReference type="Proteomes" id="UP000095192">
    <property type="component" value="Unassembled WGS sequence"/>
</dbReference>
<feature type="compositionally biased region" description="Polar residues" evidence="1">
    <location>
        <begin position="217"/>
        <end position="227"/>
    </location>
</feature>
<evidence type="ECO:0000256" key="1">
    <source>
        <dbReference type="SAM" id="MobiDB-lite"/>
    </source>
</evidence>
<reference evidence="2 3" key="1">
    <citation type="journal article" date="2016" name="BMC Genomics">
        <title>Comparative genomics reveals Cyclospora cayetanensis possesses coccidia-like metabolism and invasion components but unique surface antigens.</title>
        <authorList>
            <person name="Liu S."/>
            <person name="Wang L."/>
            <person name="Zheng H."/>
            <person name="Xu Z."/>
            <person name="Roellig D.M."/>
            <person name="Li N."/>
            <person name="Frace M.A."/>
            <person name="Tang K."/>
            <person name="Arrowood M.J."/>
            <person name="Moss D.M."/>
            <person name="Zhang L."/>
            <person name="Feng Y."/>
            <person name="Xiao L."/>
        </authorList>
    </citation>
    <scope>NUCLEOTIDE SEQUENCE [LARGE SCALE GENOMIC DNA]</scope>
    <source>
        <strain evidence="2 3">CHN_HEN01</strain>
    </source>
</reference>
<accession>A0A1D3D9Z4</accession>
<dbReference type="AlphaFoldDB" id="A0A1D3D9Z4"/>
<proteinExistence type="predicted"/>
<name>A0A1D3D9Z4_9EIME</name>
<sequence>MSALSRRQQLSVAGAVAQESVAVARAGKTESSLERQTPCEGSIPCMLIRLCRNRANATPRSHRVDAKAIAGAAVVMAGDLVAFASCVPATSETVARCSSLVSAAISAAHDACCLCCWSQQQHTKSAAACALTELSSRRLVCTRNGNRGTAVSRRAVKCAALVLDLRPSSTASGVISSKAEKSNHGETDSNARDSKKQGAATESPTLQPQLRDRQASRTKIQQQKALE</sequence>
<evidence type="ECO:0000313" key="3">
    <source>
        <dbReference type="Proteomes" id="UP000095192"/>
    </source>
</evidence>
<feature type="region of interest" description="Disordered" evidence="1">
    <location>
        <begin position="173"/>
        <end position="227"/>
    </location>
</feature>
<feature type="compositionally biased region" description="Basic and acidic residues" evidence="1">
    <location>
        <begin position="178"/>
        <end position="196"/>
    </location>
</feature>
<protein>
    <submittedName>
        <fullName evidence="2">Uncharacterized protein</fullName>
    </submittedName>
</protein>
<dbReference type="EMBL" id="JROU02000143">
    <property type="protein sequence ID" value="OEH80255.1"/>
    <property type="molecule type" value="Genomic_DNA"/>
</dbReference>
<dbReference type="VEuPathDB" id="ToxoDB:cyc_00134"/>
<comment type="caution">
    <text evidence="2">The sequence shown here is derived from an EMBL/GenBank/DDBJ whole genome shotgun (WGS) entry which is preliminary data.</text>
</comment>
<gene>
    <name evidence="2" type="ORF">cyc_00134</name>
</gene>
<evidence type="ECO:0000313" key="2">
    <source>
        <dbReference type="EMBL" id="OEH80255.1"/>
    </source>
</evidence>
<dbReference type="InParanoid" id="A0A1D3D9Z4"/>